<comment type="caution">
    <text evidence="2">The sequence shown here is derived from an EMBL/GenBank/DDBJ whole genome shotgun (WGS) entry which is preliminary data.</text>
</comment>
<dbReference type="Proteomes" id="UP000030848">
    <property type="component" value="Unassembled WGS sequence"/>
</dbReference>
<dbReference type="OrthoDB" id="3812641at2"/>
<keyword evidence="1" id="KW-0472">Membrane</keyword>
<evidence type="ECO:0000256" key="1">
    <source>
        <dbReference type="SAM" id="Phobius"/>
    </source>
</evidence>
<proteinExistence type="predicted"/>
<evidence type="ECO:0000313" key="2">
    <source>
        <dbReference type="EMBL" id="KHF43357.1"/>
    </source>
</evidence>
<organism evidence="2 3">
    <name type="scientific">Saccharomonospora viridis</name>
    <dbReference type="NCBI Taxonomy" id="1852"/>
    <lineage>
        <taxon>Bacteria</taxon>
        <taxon>Bacillati</taxon>
        <taxon>Actinomycetota</taxon>
        <taxon>Actinomycetes</taxon>
        <taxon>Pseudonocardiales</taxon>
        <taxon>Pseudonocardiaceae</taxon>
        <taxon>Saccharomonospora</taxon>
    </lineage>
</organism>
<keyword evidence="1" id="KW-1133">Transmembrane helix</keyword>
<protein>
    <recommendedName>
        <fullName evidence="4">DUF3137 domain-containing protein</fullName>
    </recommendedName>
</protein>
<feature type="transmembrane region" description="Helical" evidence="1">
    <location>
        <begin position="6"/>
        <end position="28"/>
    </location>
</feature>
<dbReference type="AlphaFoldDB" id="A0A837D6S9"/>
<name>A0A837D6S9_9PSEU</name>
<evidence type="ECO:0008006" key="4">
    <source>
        <dbReference type="Google" id="ProtNLM"/>
    </source>
</evidence>
<dbReference type="RefSeq" id="WP_037312391.1">
    <property type="nucleotide sequence ID" value="NZ_FOWS01000001.1"/>
</dbReference>
<reference evidence="2 3" key="1">
    <citation type="submission" date="2014-10" db="EMBL/GenBank/DDBJ databases">
        <title>Genome sequence of Micropolyspora internatus JCM3315.</title>
        <authorList>
            <person name="Shin S.-K."/>
            <person name="Yi H."/>
        </authorList>
    </citation>
    <scope>NUCLEOTIDE SEQUENCE [LARGE SCALE GENOMIC DNA]</scope>
    <source>
        <strain evidence="2 3">JCM 3315</strain>
    </source>
</reference>
<accession>A0A837D6S9</accession>
<keyword evidence="1" id="KW-0812">Transmembrane</keyword>
<dbReference type="EMBL" id="JRZE01000006">
    <property type="protein sequence ID" value="KHF43357.1"/>
    <property type="molecule type" value="Genomic_DNA"/>
</dbReference>
<evidence type="ECO:0000313" key="3">
    <source>
        <dbReference type="Proteomes" id="UP000030848"/>
    </source>
</evidence>
<sequence>MSTGIVLAIVIGGTVLLLGAVAAFVIWIKRSFVGRAEVSVDALREEAARRGWTFVERDDSMVALYDRQYDRRSWWEPLTQPPRAKGARDVITGTHRGRPFVAATFDTVYQGQHQPERAIWVAAPAPHPMLSIHRVAGMQNALNRSIGLGGVQTGNVEFDRRFEVLSEDERFAHAVLSPQLQEFLLTDPRSFRGVYLRGEYLDVLDPVQDHRNPDELVAALDLRCDILDRIPAWS</sequence>
<gene>
    <name evidence="2" type="ORF">MINT15_35590</name>
</gene>